<protein>
    <recommendedName>
        <fullName evidence="2">DUF6590 domain-containing protein</fullName>
    </recommendedName>
</protein>
<proteinExistence type="predicted"/>
<dbReference type="EMBL" id="LT882679">
    <property type="protein sequence ID" value="SMY23879.1"/>
    <property type="molecule type" value="Genomic_DNA"/>
</dbReference>
<dbReference type="Proteomes" id="UP000215453">
    <property type="component" value="Chromosome 4"/>
</dbReference>
<gene>
    <name evidence="3" type="ORF">ZT1A5_G5319</name>
</gene>
<dbReference type="Pfam" id="PF20233">
    <property type="entry name" value="DUF6590"/>
    <property type="match status" value="1"/>
</dbReference>
<dbReference type="AlphaFoldDB" id="A0A1Y6LJT8"/>
<feature type="compositionally biased region" description="Polar residues" evidence="1">
    <location>
        <begin position="43"/>
        <end position="68"/>
    </location>
</feature>
<dbReference type="InterPro" id="IPR046497">
    <property type="entry name" value="DUF6590"/>
</dbReference>
<evidence type="ECO:0000313" key="3">
    <source>
        <dbReference type="EMBL" id="SMY23879.1"/>
    </source>
</evidence>
<feature type="region of interest" description="Disordered" evidence="1">
    <location>
        <begin position="40"/>
        <end position="68"/>
    </location>
</feature>
<feature type="region of interest" description="Disordered" evidence="1">
    <location>
        <begin position="86"/>
        <end position="116"/>
    </location>
</feature>
<sequence>MHRGRGRGGNRGAFDGSRFGTGQRIKSTMAIPTLPAIGEQAAASGQQQTQPSTSKYSNSRLPSNMAGTSKAVSLNSGFENISLKDTGAIDPSNAPRGAIMEQDRRNGTHASTRYTGASKGAEPEWFISPDCVRSSYSRKYFRKGQMISLPFHVPNTNDKVKEGDPAITRTIEGPVYSKQRMAIVLFRYKTDMICLPLFSFSGRGILSRPPHLRDEYVEITNVGYGDSYIIEGEHDVIEAKMDRPLKDPGVVHISGGWRVSYQEKIGFIGELTEDSRRRLTKLYNALNDKAQEDRY</sequence>
<accession>A0A1Y6LJT8</accession>
<evidence type="ECO:0000256" key="1">
    <source>
        <dbReference type="SAM" id="MobiDB-lite"/>
    </source>
</evidence>
<evidence type="ECO:0000259" key="2">
    <source>
        <dbReference type="Pfam" id="PF20233"/>
    </source>
</evidence>
<name>A0A1Y6LJT8_ZYMTR</name>
<feature type="domain" description="DUF6590" evidence="2">
    <location>
        <begin position="138"/>
        <end position="280"/>
    </location>
</feature>
<evidence type="ECO:0000313" key="4">
    <source>
        <dbReference type="Proteomes" id="UP000215453"/>
    </source>
</evidence>
<feature type="region of interest" description="Disordered" evidence="1">
    <location>
        <begin position="1"/>
        <end position="24"/>
    </location>
</feature>
<reference evidence="3 4" key="1">
    <citation type="submission" date="2016-10" db="EMBL/GenBank/DDBJ databases">
        <authorList>
            <person name="Varghese N."/>
        </authorList>
    </citation>
    <scope>NUCLEOTIDE SEQUENCE [LARGE SCALE GENOMIC DNA]</scope>
</reference>
<organism evidence="3 4">
    <name type="scientific">Zymoseptoria tritici ST99CH_1A5</name>
    <dbReference type="NCBI Taxonomy" id="1276529"/>
    <lineage>
        <taxon>Eukaryota</taxon>
        <taxon>Fungi</taxon>
        <taxon>Dikarya</taxon>
        <taxon>Ascomycota</taxon>
        <taxon>Pezizomycotina</taxon>
        <taxon>Dothideomycetes</taxon>
        <taxon>Dothideomycetidae</taxon>
        <taxon>Mycosphaerellales</taxon>
        <taxon>Mycosphaerellaceae</taxon>
        <taxon>Zymoseptoria</taxon>
    </lineage>
</organism>